<dbReference type="Gene3D" id="1.20.58.530">
    <property type="match status" value="1"/>
</dbReference>
<dbReference type="GO" id="GO:0016020">
    <property type="term" value="C:membrane"/>
    <property type="evidence" value="ECO:0007669"/>
    <property type="project" value="TreeGrafter"/>
</dbReference>
<evidence type="ECO:0000256" key="2">
    <source>
        <dbReference type="ARBA" id="ARBA00022840"/>
    </source>
</evidence>
<feature type="compositionally biased region" description="Acidic residues" evidence="7">
    <location>
        <begin position="318"/>
        <end position="327"/>
    </location>
</feature>
<name>A0A9Q1QHG1_9CARY</name>
<evidence type="ECO:0000313" key="10">
    <source>
        <dbReference type="Proteomes" id="UP001153076"/>
    </source>
</evidence>
<dbReference type="GO" id="GO:0051015">
    <property type="term" value="F:actin filament binding"/>
    <property type="evidence" value="ECO:0007669"/>
    <property type="project" value="TreeGrafter"/>
</dbReference>
<dbReference type="EMBL" id="JAKOGI010000156">
    <property type="protein sequence ID" value="KAJ8441661.1"/>
    <property type="molecule type" value="Genomic_DNA"/>
</dbReference>
<dbReference type="InterPro" id="IPR027417">
    <property type="entry name" value="P-loop_NTPase"/>
</dbReference>
<keyword evidence="3 6" id="KW-0518">Myosin</keyword>
<evidence type="ECO:0000256" key="4">
    <source>
        <dbReference type="ARBA" id="ARBA00023175"/>
    </source>
</evidence>
<dbReference type="Pfam" id="PF00063">
    <property type="entry name" value="Myosin_head"/>
    <property type="match status" value="1"/>
</dbReference>
<keyword evidence="4" id="KW-0505">Motor protein</keyword>
<dbReference type="PANTHER" id="PTHR13140:SF836">
    <property type="entry name" value="MYOSIN-6"/>
    <property type="match status" value="1"/>
</dbReference>
<feature type="domain" description="Myosin motor" evidence="8">
    <location>
        <begin position="1"/>
        <end position="334"/>
    </location>
</feature>
<sequence length="334" mass="38110">MIGSRFGKFVEIQFDKRGRISGAAIRTYLLERSRVCQVSDPERNYHCFYMLCAAPKELHKSDCVAADTAGDVKRFKVDNPKTFHYLNQSNCYSVDAIDDAKEYLAARRAMDVVGIGPDDQDAIFRVVAAILHLGNIELTKGSEPDSSEPKDDESRFHMKTAAELLMCDVKALEDSLCKRVMVTRGESITKNLDPEAATVNRDALARIVYSRLFDWLVNTINTSIGQDPDSKSLIGVLDIYGFESFKTNSFEQFCINLTNEKLQQHFNQHVFKMEQEEYTREEIDWSYIEFVDNQDILDMIEKNITQQNPKMKLQSQDMSEDLAPGEDDITKAIH</sequence>
<dbReference type="InterPro" id="IPR036961">
    <property type="entry name" value="Kinesin_motor_dom_sf"/>
</dbReference>
<dbReference type="InterPro" id="IPR001609">
    <property type="entry name" value="Myosin_head_motor_dom-like"/>
</dbReference>
<comment type="caution">
    <text evidence="6">Lacks conserved residue(s) required for the propagation of feature annotation.</text>
</comment>
<comment type="similarity">
    <text evidence="6">Belongs to the TRAFAC class myosin-kinesin ATPase superfamily. Myosin family.</text>
</comment>
<comment type="caution">
    <text evidence="9">The sequence shown here is derived from an EMBL/GenBank/DDBJ whole genome shotgun (WGS) entry which is preliminary data.</text>
</comment>
<accession>A0A9Q1QHG1</accession>
<evidence type="ECO:0000256" key="1">
    <source>
        <dbReference type="ARBA" id="ARBA00022741"/>
    </source>
</evidence>
<dbReference type="Gene3D" id="3.40.850.10">
    <property type="entry name" value="Kinesin motor domain"/>
    <property type="match status" value="1"/>
</dbReference>
<feature type="compositionally biased region" description="Polar residues" evidence="7">
    <location>
        <begin position="308"/>
        <end position="317"/>
    </location>
</feature>
<evidence type="ECO:0000256" key="3">
    <source>
        <dbReference type="ARBA" id="ARBA00023123"/>
    </source>
</evidence>
<dbReference type="Proteomes" id="UP001153076">
    <property type="component" value="Unassembled WGS sequence"/>
</dbReference>
<keyword evidence="10" id="KW-1185">Reference proteome</keyword>
<dbReference type="AlphaFoldDB" id="A0A9Q1QHG1"/>
<dbReference type="Gene3D" id="1.20.120.720">
    <property type="entry name" value="Myosin VI head, motor domain, U50 subdomain"/>
    <property type="match status" value="1"/>
</dbReference>
<dbReference type="OrthoDB" id="1692375at2759"/>
<protein>
    <recommendedName>
        <fullName evidence="8">Myosin motor domain-containing protein</fullName>
    </recommendedName>
</protein>
<feature type="region of interest" description="Disordered" evidence="7">
    <location>
        <begin position="308"/>
        <end position="334"/>
    </location>
</feature>
<proteinExistence type="inferred from homology"/>
<evidence type="ECO:0000256" key="6">
    <source>
        <dbReference type="PROSITE-ProRule" id="PRU00782"/>
    </source>
</evidence>
<dbReference type="SMART" id="SM00242">
    <property type="entry name" value="MYSc"/>
    <property type="match status" value="1"/>
</dbReference>
<dbReference type="PRINTS" id="PR00193">
    <property type="entry name" value="MYOSINHEAVY"/>
</dbReference>
<dbReference type="GO" id="GO:0005737">
    <property type="term" value="C:cytoplasm"/>
    <property type="evidence" value="ECO:0007669"/>
    <property type="project" value="TreeGrafter"/>
</dbReference>
<dbReference type="GO" id="GO:0000146">
    <property type="term" value="F:microfilament motor activity"/>
    <property type="evidence" value="ECO:0007669"/>
    <property type="project" value="TreeGrafter"/>
</dbReference>
<keyword evidence="2" id="KW-0067">ATP-binding</keyword>
<reference evidence="9" key="1">
    <citation type="submission" date="2022-04" db="EMBL/GenBank/DDBJ databases">
        <title>Carnegiea gigantea Genome sequencing and assembly v2.</title>
        <authorList>
            <person name="Copetti D."/>
            <person name="Sanderson M.J."/>
            <person name="Burquez A."/>
            <person name="Wojciechowski M.F."/>
        </authorList>
    </citation>
    <scope>NUCLEOTIDE SEQUENCE</scope>
    <source>
        <strain evidence="9">SGP5-SGP5p</strain>
        <tissue evidence="9">Aerial part</tissue>
    </source>
</reference>
<dbReference type="GO" id="GO:0005524">
    <property type="term" value="F:ATP binding"/>
    <property type="evidence" value="ECO:0007669"/>
    <property type="project" value="UniProtKB-KW"/>
</dbReference>
<dbReference type="PANTHER" id="PTHR13140">
    <property type="entry name" value="MYOSIN"/>
    <property type="match status" value="1"/>
</dbReference>
<organism evidence="9 10">
    <name type="scientific">Carnegiea gigantea</name>
    <dbReference type="NCBI Taxonomy" id="171969"/>
    <lineage>
        <taxon>Eukaryota</taxon>
        <taxon>Viridiplantae</taxon>
        <taxon>Streptophyta</taxon>
        <taxon>Embryophyta</taxon>
        <taxon>Tracheophyta</taxon>
        <taxon>Spermatophyta</taxon>
        <taxon>Magnoliopsida</taxon>
        <taxon>eudicotyledons</taxon>
        <taxon>Gunneridae</taxon>
        <taxon>Pentapetalae</taxon>
        <taxon>Caryophyllales</taxon>
        <taxon>Cactineae</taxon>
        <taxon>Cactaceae</taxon>
        <taxon>Cactoideae</taxon>
        <taxon>Echinocereeae</taxon>
        <taxon>Carnegiea</taxon>
    </lineage>
</organism>
<keyword evidence="5 6" id="KW-0009">Actin-binding</keyword>
<evidence type="ECO:0000313" key="9">
    <source>
        <dbReference type="EMBL" id="KAJ8441661.1"/>
    </source>
</evidence>
<dbReference type="GO" id="GO:0007015">
    <property type="term" value="P:actin filament organization"/>
    <property type="evidence" value="ECO:0007669"/>
    <property type="project" value="TreeGrafter"/>
</dbReference>
<evidence type="ECO:0000256" key="7">
    <source>
        <dbReference type="SAM" id="MobiDB-lite"/>
    </source>
</evidence>
<dbReference type="FunFam" id="1.20.120.720:FF:000011">
    <property type="entry name" value="Myosin 2"/>
    <property type="match status" value="1"/>
</dbReference>
<keyword evidence="1" id="KW-0547">Nucleotide-binding</keyword>
<dbReference type="PROSITE" id="PS51456">
    <property type="entry name" value="MYOSIN_MOTOR"/>
    <property type="match status" value="1"/>
</dbReference>
<evidence type="ECO:0000256" key="5">
    <source>
        <dbReference type="ARBA" id="ARBA00023203"/>
    </source>
</evidence>
<dbReference type="GO" id="GO:0016459">
    <property type="term" value="C:myosin complex"/>
    <property type="evidence" value="ECO:0007669"/>
    <property type="project" value="UniProtKB-KW"/>
</dbReference>
<dbReference type="SUPFAM" id="SSF52540">
    <property type="entry name" value="P-loop containing nucleoside triphosphate hydrolases"/>
    <property type="match status" value="1"/>
</dbReference>
<evidence type="ECO:0000259" key="8">
    <source>
        <dbReference type="PROSITE" id="PS51456"/>
    </source>
</evidence>
<gene>
    <name evidence="9" type="ORF">Cgig2_019048</name>
</gene>